<evidence type="ECO:0000259" key="3">
    <source>
        <dbReference type="Pfam" id="PF19305"/>
    </source>
</evidence>
<evidence type="ECO:0000313" key="4">
    <source>
        <dbReference type="EMBL" id="RTE67313.1"/>
    </source>
</evidence>
<dbReference type="PANTHER" id="PTHR16943">
    <property type="entry name" value="2-METHYLCITRATE DEHYDRATASE-RELATED"/>
    <property type="match status" value="1"/>
</dbReference>
<dbReference type="AlphaFoldDB" id="A0A430KVE3"/>
<evidence type="ECO:0000256" key="1">
    <source>
        <dbReference type="ARBA" id="ARBA00006174"/>
    </source>
</evidence>
<dbReference type="EMBL" id="RQXW01000002">
    <property type="protein sequence ID" value="RTE67313.1"/>
    <property type="molecule type" value="Genomic_DNA"/>
</dbReference>
<dbReference type="RefSeq" id="WP_126157280.1">
    <property type="nucleotide sequence ID" value="NZ_RQXW01000002.1"/>
</dbReference>
<feature type="domain" description="MmgE/PrpD N-terminal" evidence="2">
    <location>
        <begin position="5"/>
        <end position="238"/>
    </location>
</feature>
<dbReference type="InterPro" id="IPR045337">
    <property type="entry name" value="MmgE_PrpD_C"/>
</dbReference>
<proteinExistence type="inferred from homology"/>
<dbReference type="InterPro" id="IPR036148">
    <property type="entry name" value="MmgE/PrpD_sf"/>
</dbReference>
<organism evidence="4 5">
    <name type="scientific">Amphritea opalescens</name>
    <dbReference type="NCBI Taxonomy" id="2490544"/>
    <lineage>
        <taxon>Bacteria</taxon>
        <taxon>Pseudomonadati</taxon>
        <taxon>Pseudomonadota</taxon>
        <taxon>Gammaproteobacteria</taxon>
        <taxon>Oceanospirillales</taxon>
        <taxon>Oceanospirillaceae</taxon>
        <taxon>Amphritea</taxon>
    </lineage>
</organism>
<dbReference type="SUPFAM" id="SSF103378">
    <property type="entry name" value="2-methylcitrate dehydratase PrpD"/>
    <property type="match status" value="1"/>
</dbReference>
<dbReference type="InterPro" id="IPR042183">
    <property type="entry name" value="MmgE/PrpD_sf_1"/>
</dbReference>
<reference evidence="4 5" key="1">
    <citation type="submission" date="2018-11" db="EMBL/GenBank/DDBJ databases">
        <title>The draft genome sequence of Amphritea opalescens ANRC-JH13T.</title>
        <authorList>
            <person name="Fang Z."/>
            <person name="Zhang Y."/>
            <person name="Han X."/>
        </authorList>
    </citation>
    <scope>NUCLEOTIDE SEQUENCE [LARGE SCALE GENOMIC DNA]</scope>
    <source>
        <strain evidence="4 5">ANRC-JH13</strain>
    </source>
</reference>
<keyword evidence="5" id="KW-1185">Reference proteome</keyword>
<dbReference type="Gene3D" id="1.10.4100.10">
    <property type="entry name" value="2-methylcitrate dehydratase PrpD"/>
    <property type="match status" value="1"/>
</dbReference>
<name>A0A430KVE3_9GAMM</name>
<dbReference type="InterPro" id="IPR042188">
    <property type="entry name" value="MmgE/PrpD_sf_2"/>
</dbReference>
<dbReference type="Pfam" id="PF19305">
    <property type="entry name" value="MmgE_PrpD_C"/>
    <property type="match status" value="1"/>
</dbReference>
<evidence type="ECO:0000313" key="5">
    <source>
        <dbReference type="Proteomes" id="UP000283087"/>
    </source>
</evidence>
<comment type="caution">
    <text evidence="4">The sequence shown here is derived from an EMBL/GenBank/DDBJ whole genome shotgun (WGS) entry which is preliminary data.</text>
</comment>
<accession>A0A430KVE3</accession>
<dbReference type="Proteomes" id="UP000283087">
    <property type="component" value="Unassembled WGS sequence"/>
</dbReference>
<dbReference type="InterPro" id="IPR045336">
    <property type="entry name" value="MmgE_PrpD_N"/>
</dbReference>
<dbReference type="Pfam" id="PF03972">
    <property type="entry name" value="MmgE_PrpD_N"/>
    <property type="match status" value="1"/>
</dbReference>
<comment type="similarity">
    <text evidence="1">Belongs to the PrpD family.</text>
</comment>
<dbReference type="InterPro" id="IPR005656">
    <property type="entry name" value="MmgE_PrpD"/>
</dbReference>
<evidence type="ECO:0000259" key="2">
    <source>
        <dbReference type="Pfam" id="PF03972"/>
    </source>
</evidence>
<dbReference type="Gene3D" id="3.30.1330.120">
    <property type="entry name" value="2-methylcitrate dehydratase PrpD"/>
    <property type="match status" value="1"/>
</dbReference>
<protein>
    <submittedName>
        <fullName evidence="4">MmgE/PrpD family protein</fullName>
    </submittedName>
</protein>
<gene>
    <name evidence="4" type="ORF">EH243_03680</name>
</gene>
<dbReference type="OrthoDB" id="9795089at2"/>
<sequence length="450" mass="49141">MGRNVTEFIQNLRYEEIPDDVLAVMRRSLLDTVGVAAIGSTTRIGGIVKEFVRMQMPAGEGTPASRLLFSGLTVSPMGAAMAGAFTIDSVDAHDGYSKVKGHAGSGVFPAVIAVVDDLRRQGQEISGRDLLVALTIAYEVGYRSGLCMHGTVPDYHTSGAWTAVGAAAAVAHLLKLNTEEIQHALGIAEYHGPRSQMMRCIDHPTMLRDGVGWGSPTGVSAAYMAQQGFTGAPAITAEGDDAEPYWNDLGERWEVNNTHYKAYPVCRWAHPAIDAVHDLMREHNISSSEIERARIKTFHYATRLAGHAPKTMDELTYALAYPFAIMAVHGEIGPLQLQESILSDPEVQRISLATELVDDEHYTRISTDKRWADVTLYLNDGREVQSDARTPRGDPDNPLSDKEISEKFHLLADDVIGITRAEEIEQCIAKVSSDDFDIDHLLTLITASAD</sequence>
<dbReference type="GO" id="GO:0016829">
    <property type="term" value="F:lyase activity"/>
    <property type="evidence" value="ECO:0007669"/>
    <property type="project" value="InterPro"/>
</dbReference>
<feature type="domain" description="MmgE/PrpD C-terminal" evidence="3">
    <location>
        <begin position="263"/>
        <end position="429"/>
    </location>
</feature>
<dbReference type="PANTHER" id="PTHR16943:SF8">
    <property type="entry name" value="2-METHYLCITRATE DEHYDRATASE"/>
    <property type="match status" value="1"/>
</dbReference>